<keyword evidence="2 9" id="KW-0645">Protease</keyword>
<dbReference type="EC" id="3.4.24.70" evidence="8"/>
<dbReference type="Gene3D" id="1.20.1050.40">
    <property type="entry name" value="Endopeptidase. Chain P, domain 1"/>
    <property type="match status" value="1"/>
</dbReference>
<gene>
    <name evidence="12" type="primary">prlC</name>
    <name evidence="12" type="ORF">EKO24_017255</name>
</gene>
<proteinExistence type="inferred from homology"/>
<evidence type="ECO:0000259" key="10">
    <source>
        <dbReference type="Pfam" id="PF01432"/>
    </source>
</evidence>
<keyword evidence="4 9" id="KW-0378">Hydrolase</keyword>
<evidence type="ECO:0000313" key="12">
    <source>
        <dbReference type="EMBL" id="TRW91321.1"/>
    </source>
</evidence>
<dbReference type="Gene3D" id="3.40.390.10">
    <property type="entry name" value="Collagenase (Catalytic Domain)"/>
    <property type="match status" value="1"/>
</dbReference>
<name>A0ABY3C6Z2_9GAMM</name>
<sequence>MNNPLLANSTLPKFSQIKPEHIVPAIDQLLAEARSSVEQHLQATQHYTWENLIAPLEDVDDKLSRAWSPVSHMNSVVNSDELRDAYNACLPKLSAYSTEMGQNEALFKAYRFIAESDEFTTLDIAQQKIIRNALRDFKLSGIDLDSEKKQRYKEISQELSALASSYEENVLDATNAWSKLIRDADDLAGLPESALAQAKQTADDCMDAGGRATQGAVAGSHNEAGWMITLQFPSYISVMTYADNRELRREHYEAFATRASDQGPHAGQWDNGENMEKILALRHEKARLLGFDNYAELSLATKMAEKPDDVTAFLEDLADRSWRHARKDLAELREFAKKYYGVKDLQSWDLAYYSEKMRQHFYQLSQEEVKTYFPITRVLPGLFAIVEKLYGLQISEISDFDSWHPDVRFFQIHDQAGQLRGRFYLDLYARAKKRGGAWMDDCVSRKRRASSRLVGGIHAIPGDKFDGNIQIPVAYLTCNFTPPAGDTPALLTHDEVTTLFHEFGHGLHHMLTQVDYLGVSGINGVEWDAVELPSQFMENWCWEKEALALMSGHYQTGEPLPDALFDKMIAAKNFQAGMIMVRQLEFSLFDFRIHRDYDPQQGGRIYEILEQVREQVAVVRPPKFNRFAHSFSHIFAGGYAAGYYSYKWAEVLSSDAFSLFEEKGIFDQETGKAFLTNILEKGGSQEAMELFINFRGRKPTIDALLRHNGIAA</sequence>
<dbReference type="RefSeq" id="WP_127027935.1">
    <property type="nucleotide sequence ID" value="NZ_RYFG02000113.1"/>
</dbReference>
<evidence type="ECO:0000256" key="6">
    <source>
        <dbReference type="ARBA" id="ARBA00023049"/>
    </source>
</evidence>
<evidence type="ECO:0000256" key="7">
    <source>
        <dbReference type="ARBA" id="ARBA00024603"/>
    </source>
</evidence>
<dbReference type="Gene3D" id="1.10.1370.10">
    <property type="entry name" value="Neurolysin, domain 3"/>
    <property type="match status" value="1"/>
</dbReference>
<evidence type="ECO:0000313" key="13">
    <source>
        <dbReference type="Proteomes" id="UP000733744"/>
    </source>
</evidence>
<comment type="catalytic activity">
    <reaction evidence="7">
        <text>Hydrolysis of oligopeptides, with broad specificity. Gly or Ala commonly occur as P1 or P1' residues, but more distant residues are also important, as is shown by the fact that Z-Gly-Pro-Gly-|-Gly-Pro-Ala is cleaved, but not Z-(Gly)(5).</text>
        <dbReference type="EC" id="3.4.24.70"/>
    </reaction>
</comment>
<evidence type="ECO:0000256" key="3">
    <source>
        <dbReference type="ARBA" id="ARBA00022723"/>
    </source>
</evidence>
<dbReference type="CDD" id="cd06456">
    <property type="entry name" value="M3A_DCP"/>
    <property type="match status" value="1"/>
</dbReference>
<accession>A0ABY3C6Z2</accession>
<feature type="domain" description="Oligopeptidase A N-terminal" evidence="11">
    <location>
        <begin position="27"/>
        <end position="149"/>
    </location>
</feature>
<dbReference type="Pfam" id="PF19310">
    <property type="entry name" value="TOP_N"/>
    <property type="match status" value="1"/>
</dbReference>
<dbReference type="EMBL" id="RYFG02000113">
    <property type="protein sequence ID" value="TRW91321.1"/>
    <property type="molecule type" value="Genomic_DNA"/>
</dbReference>
<evidence type="ECO:0000256" key="4">
    <source>
        <dbReference type="ARBA" id="ARBA00022801"/>
    </source>
</evidence>
<dbReference type="InterPro" id="IPR034005">
    <property type="entry name" value="M3A_DCP"/>
</dbReference>
<dbReference type="Proteomes" id="UP000733744">
    <property type="component" value="Unassembled WGS sequence"/>
</dbReference>
<dbReference type="SUPFAM" id="SSF55486">
    <property type="entry name" value="Metalloproteases ('zincins'), catalytic domain"/>
    <property type="match status" value="1"/>
</dbReference>
<keyword evidence="13" id="KW-1185">Reference proteome</keyword>
<dbReference type="InterPro" id="IPR001567">
    <property type="entry name" value="Pept_M3A_M3B_dom"/>
</dbReference>
<reference evidence="12 13" key="1">
    <citation type="journal article" date="2019" name="Antonie Van Leeuwenhoek">
        <title>Description of 'Ca. Methylobacter oryzae' KRF1, a novel species from the environmentally important Methylobacter clade 2.</title>
        <authorList>
            <person name="Khatri K."/>
            <person name="Mohite J.A."/>
            <person name="Pandit P.S."/>
            <person name="Bahulikar R."/>
            <person name="Rahalkar M.C."/>
        </authorList>
    </citation>
    <scope>NUCLEOTIDE SEQUENCE [LARGE SCALE GENOMIC DNA]</scope>
    <source>
        <strain evidence="12 13">KRF1</strain>
    </source>
</reference>
<evidence type="ECO:0000256" key="5">
    <source>
        <dbReference type="ARBA" id="ARBA00022833"/>
    </source>
</evidence>
<evidence type="ECO:0000256" key="2">
    <source>
        <dbReference type="ARBA" id="ARBA00022670"/>
    </source>
</evidence>
<dbReference type="PANTHER" id="PTHR11804:SF84">
    <property type="entry name" value="SACCHAROLYSIN"/>
    <property type="match status" value="1"/>
</dbReference>
<dbReference type="NCBIfam" id="NF008159">
    <property type="entry name" value="PRK10911.1"/>
    <property type="match status" value="1"/>
</dbReference>
<keyword evidence="6 9" id="KW-0482">Metalloprotease</keyword>
<comment type="caution">
    <text evidence="12">The sequence shown here is derived from an EMBL/GenBank/DDBJ whole genome shotgun (WGS) entry which is preliminary data.</text>
</comment>
<evidence type="ECO:0000256" key="8">
    <source>
        <dbReference type="ARBA" id="ARBA00026100"/>
    </source>
</evidence>
<keyword evidence="3 9" id="KW-0479">Metal-binding</keyword>
<evidence type="ECO:0000259" key="11">
    <source>
        <dbReference type="Pfam" id="PF19310"/>
    </source>
</evidence>
<evidence type="ECO:0000256" key="9">
    <source>
        <dbReference type="RuleBase" id="RU003435"/>
    </source>
</evidence>
<dbReference type="InterPro" id="IPR024079">
    <property type="entry name" value="MetalloPept_cat_dom_sf"/>
</dbReference>
<organism evidence="12 13">
    <name type="scientific">Candidatus Methylobacter oryzae</name>
    <dbReference type="NCBI Taxonomy" id="2497749"/>
    <lineage>
        <taxon>Bacteria</taxon>
        <taxon>Pseudomonadati</taxon>
        <taxon>Pseudomonadota</taxon>
        <taxon>Gammaproteobacteria</taxon>
        <taxon>Methylococcales</taxon>
        <taxon>Methylococcaceae</taxon>
        <taxon>Methylobacter</taxon>
    </lineage>
</organism>
<protein>
    <recommendedName>
        <fullName evidence="8">oligopeptidase A</fullName>
        <ecNumber evidence="8">3.4.24.70</ecNumber>
    </recommendedName>
</protein>
<dbReference type="InterPro" id="IPR045666">
    <property type="entry name" value="OpdA_N"/>
</dbReference>
<dbReference type="InterPro" id="IPR024077">
    <property type="entry name" value="Neurolysin/TOP_dom2"/>
</dbReference>
<dbReference type="GO" id="GO:0004222">
    <property type="term" value="F:metalloendopeptidase activity"/>
    <property type="evidence" value="ECO:0007669"/>
    <property type="project" value="UniProtKB-EC"/>
</dbReference>
<dbReference type="InterPro" id="IPR024080">
    <property type="entry name" value="Neurolysin/TOP_N"/>
</dbReference>
<keyword evidence="5 9" id="KW-0862">Zinc</keyword>
<comment type="cofactor">
    <cofactor evidence="9">
        <name>Zn(2+)</name>
        <dbReference type="ChEBI" id="CHEBI:29105"/>
    </cofactor>
    <text evidence="9">Binds 1 zinc ion.</text>
</comment>
<dbReference type="PANTHER" id="PTHR11804">
    <property type="entry name" value="PROTEASE M3 THIMET OLIGOPEPTIDASE-RELATED"/>
    <property type="match status" value="1"/>
</dbReference>
<dbReference type="Pfam" id="PF01432">
    <property type="entry name" value="Peptidase_M3"/>
    <property type="match status" value="1"/>
</dbReference>
<feature type="domain" description="Peptidase M3A/M3B catalytic" evidence="10">
    <location>
        <begin position="238"/>
        <end position="709"/>
    </location>
</feature>
<dbReference type="InterPro" id="IPR045090">
    <property type="entry name" value="Pept_M3A_M3B"/>
</dbReference>
<comment type="similarity">
    <text evidence="1 9">Belongs to the peptidase M3 family.</text>
</comment>
<evidence type="ECO:0000256" key="1">
    <source>
        <dbReference type="ARBA" id="ARBA00006040"/>
    </source>
</evidence>